<dbReference type="AlphaFoldDB" id="A0A377GB70"/>
<feature type="transmembrane region" description="Helical" evidence="1">
    <location>
        <begin position="62"/>
        <end position="91"/>
    </location>
</feature>
<keyword evidence="3" id="KW-1185">Reference proteome</keyword>
<evidence type="ECO:0000313" key="3">
    <source>
        <dbReference type="Proteomes" id="UP000254554"/>
    </source>
</evidence>
<dbReference type="RefSeq" id="WP_010654000.1">
    <property type="nucleotide sequence ID" value="NZ_JAPHOO010000001.1"/>
</dbReference>
<name>A0A377GB70_9GAMM</name>
<keyword evidence="1" id="KW-1133">Transmembrane helix</keyword>
<feature type="transmembrane region" description="Helical" evidence="1">
    <location>
        <begin position="103"/>
        <end position="129"/>
    </location>
</feature>
<evidence type="ECO:0000313" key="2">
    <source>
        <dbReference type="EMBL" id="STO21731.1"/>
    </source>
</evidence>
<dbReference type="Proteomes" id="UP000254554">
    <property type="component" value="Unassembled WGS sequence"/>
</dbReference>
<dbReference type="EMBL" id="UGGT01000001">
    <property type="protein sequence ID" value="STO21731.1"/>
    <property type="molecule type" value="Genomic_DNA"/>
</dbReference>
<dbReference type="GeneID" id="93291632"/>
<proteinExistence type="predicted"/>
<dbReference type="OrthoDB" id="5638166at2"/>
<evidence type="ECO:0000256" key="1">
    <source>
        <dbReference type="SAM" id="Phobius"/>
    </source>
</evidence>
<keyword evidence="1" id="KW-0472">Membrane</keyword>
<protein>
    <submittedName>
        <fullName evidence="2">Uncharacterized protein</fullName>
    </submittedName>
</protein>
<reference evidence="2 3" key="1">
    <citation type="submission" date="2018-06" db="EMBL/GenBank/DDBJ databases">
        <authorList>
            <consortium name="Pathogen Informatics"/>
            <person name="Doyle S."/>
        </authorList>
    </citation>
    <scope>NUCLEOTIDE SEQUENCE [LARGE SCALE GENOMIC DNA]</scope>
    <source>
        <strain evidence="2 3">NCTC11370</strain>
    </source>
</reference>
<accession>A0A377GB70</accession>
<dbReference type="STRING" id="1094715.GCA_000236165_00615"/>
<organism evidence="2 3">
    <name type="scientific">Fluoribacter dumoffii</name>
    <dbReference type="NCBI Taxonomy" id="463"/>
    <lineage>
        <taxon>Bacteria</taxon>
        <taxon>Pseudomonadati</taxon>
        <taxon>Pseudomonadota</taxon>
        <taxon>Gammaproteobacteria</taxon>
        <taxon>Legionellales</taxon>
        <taxon>Legionellaceae</taxon>
        <taxon>Fluoribacter</taxon>
    </lineage>
</organism>
<keyword evidence="1" id="KW-0812">Transmembrane</keyword>
<gene>
    <name evidence="2" type="ORF">NCTC11370_01810</name>
</gene>
<sequence>MLYLIGEKELNYVFDGGTCKEIIKRGITTYKNRPGFFTPYRNIYEFAGELIAPVFYPLHGTLLAGATAIAAVISGALYIGASLVALGASLFHAPEFKNNTCKLAGFSLYCTGWFLIISAASALLALISIPHSLASLVTRSVSTLVNAGSESARNESVQDNPEDEDEMICRCI</sequence>